<organism evidence="1">
    <name type="scientific">freshwater metagenome</name>
    <dbReference type="NCBI Taxonomy" id="449393"/>
    <lineage>
        <taxon>unclassified sequences</taxon>
        <taxon>metagenomes</taxon>
        <taxon>ecological metagenomes</taxon>
    </lineage>
</organism>
<dbReference type="EMBL" id="CAEZSR010000253">
    <property type="protein sequence ID" value="CAB4593758.1"/>
    <property type="molecule type" value="Genomic_DNA"/>
</dbReference>
<protein>
    <submittedName>
        <fullName evidence="1">Unannotated protein</fullName>
    </submittedName>
</protein>
<evidence type="ECO:0000313" key="1">
    <source>
        <dbReference type="EMBL" id="CAB4593758.1"/>
    </source>
</evidence>
<reference evidence="1" key="1">
    <citation type="submission" date="2020-05" db="EMBL/GenBank/DDBJ databases">
        <authorList>
            <person name="Chiriac C."/>
            <person name="Salcher M."/>
            <person name="Ghai R."/>
            <person name="Kavagutti S V."/>
        </authorList>
    </citation>
    <scope>NUCLEOTIDE SEQUENCE</scope>
</reference>
<name>A0A6J6GAD2_9ZZZZ</name>
<sequence length="235" mass="24977">MSATWMRVLATAGLVVGGLACGSEEVTVPTAAQLAGRLVDAGTFDGTWTVNAPEGAPEAVIDGVVTDETVDQLPRMEFCPAASAEARALVEDLRWMAFRQLDLAVDDPIDPPADRTGHMVSVQEFLISGEPDEMAATFATLRDGAAACLGEIPADDEGPGFAEEMPLPAVGDDRYGAMLTMEEAGGWAEWRLHVALVRDGAVLVWITIVDIRAGDDPFYTVDEIGRMVETAVDLL</sequence>
<dbReference type="PROSITE" id="PS51257">
    <property type="entry name" value="PROKAR_LIPOPROTEIN"/>
    <property type="match status" value="1"/>
</dbReference>
<gene>
    <name evidence="1" type="ORF">UFOPK1493_03888</name>
</gene>
<accession>A0A6J6GAD2</accession>
<dbReference type="AlphaFoldDB" id="A0A6J6GAD2"/>
<proteinExistence type="predicted"/>